<dbReference type="OrthoDB" id="3911924at2759"/>
<protein>
    <submittedName>
        <fullName evidence="2">Uncharacterized protein</fullName>
    </submittedName>
</protein>
<proteinExistence type="predicted"/>
<feature type="compositionally biased region" description="Polar residues" evidence="1">
    <location>
        <begin position="403"/>
        <end position="415"/>
    </location>
</feature>
<feature type="non-terminal residue" evidence="2">
    <location>
        <position position="479"/>
    </location>
</feature>
<name>A0A9P8K7S4_AURME</name>
<feature type="region of interest" description="Disordered" evidence="1">
    <location>
        <begin position="394"/>
        <end position="479"/>
    </location>
</feature>
<accession>A0A9P8K7S4</accession>
<dbReference type="AlphaFoldDB" id="A0A9P8K7S4"/>
<dbReference type="Proteomes" id="UP000767238">
    <property type="component" value="Unassembled WGS sequence"/>
</dbReference>
<comment type="caution">
    <text evidence="2">The sequence shown here is derived from an EMBL/GenBank/DDBJ whole genome shotgun (WGS) entry which is preliminary data.</text>
</comment>
<evidence type="ECO:0000313" key="3">
    <source>
        <dbReference type="Proteomes" id="UP000767238"/>
    </source>
</evidence>
<feature type="region of interest" description="Disordered" evidence="1">
    <location>
        <begin position="28"/>
        <end position="58"/>
    </location>
</feature>
<feature type="compositionally biased region" description="Basic and acidic residues" evidence="1">
    <location>
        <begin position="44"/>
        <end position="56"/>
    </location>
</feature>
<feature type="compositionally biased region" description="Polar residues" evidence="1">
    <location>
        <begin position="470"/>
        <end position="479"/>
    </location>
</feature>
<organism evidence="2 3">
    <name type="scientific">Aureobasidium melanogenum</name>
    <name type="common">Aureobasidium pullulans var. melanogenum</name>
    <dbReference type="NCBI Taxonomy" id="46634"/>
    <lineage>
        <taxon>Eukaryota</taxon>
        <taxon>Fungi</taxon>
        <taxon>Dikarya</taxon>
        <taxon>Ascomycota</taxon>
        <taxon>Pezizomycotina</taxon>
        <taxon>Dothideomycetes</taxon>
        <taxon>Dothideomycetidae</taxon>
        <taxon>Dothideales</taxon>
        <taxon>Saccotheciaceae</taxon>
        <taxon>Aureobasidium</taxon>
    </lineage>
</organism>
<gene>
    <name evidence="2" type="ORF">KCV03_g5802</name>
</gene>
<reference evidence="2" key="2">
    <citation type="submission" date="2021-08" db="EMBL/GenBank/DDBJ databases">
        <authorList>
            <person name="Gostincar C."/>
            <person name="Sun X."/>
            <person name="Song Z."/>
            <person name="Gunde-Cimerman N."/>
        </authorList>
    </citation>
    <scope>NUCLEOTIDE SEQUENCE</scope>
    <source>
        <strain evidence="2">EXF-8016</strain>
    </source>
</reference>
<evidence type="ECO:0000313" key="2">
    <source>
        <dbReference type="EMBL" id="KAH0219976.1"/>
    </source>
</evidence>
<dbReference type="EMBL" id="JAHFYH010000040">
    <property type="protein sequence ID" value="KAH0219976.1"/>
    <property type="molecule type" value="Genomic_DNA"/>
</dbReference>
<evidence type="ECO:0000256" key="1">
    <source>
        <dbReference type="SAM" id="MobiDB-lite"/>
    </source>
</evidence>
<reference evidence="2" key="1">
    <citation type="journal article" date="2021" name="J Fungi (Basel)">
        <title>Virulence traits and population genomics of the black yeast Aureobasidium melanogenum.</title>
        <authorList>
            <person name="Cernosa A."/>
            <person name="Sun X."/>
            <person name="Gostincar C."/>
            <person name="Fang C."/>
            <person name="Gunde-Cimerman N."/>
            <person name="Song Z."/>
        </authorList>
    </citation>
    <scope>NUCLEOTIDE SEQUENCE</scope>
    <source>
        <strain evidence="2">EXF-8016</strain>
    </source>
</reference>
<sequence length="479" mass="53153">MEDLLRLATMQARTAIDDTEHDTMYINAGAPDEPMNDASQDQSTSRKSDAFSDDSYHNNGPFMGNKRNCLIGQAGAVEVTGAETHTERPFLSSAVPDTNNTKSHTVTYLPGSPAQTLKIETIVAVNKDPVLMAMFCQLNDHVRTKNSQSKLVARYIKLTLAKLAVIRNVKETEIEFPELMLAMQTLEVDTENTTIAEGDEPAQRVIKAGRALRSSYSNVCKDATRKLKQLIRDTNIHVPKVYQQNKEDDLCGVWYAIASDRYYQTNEILVPCYSYEFRVLVVTYLHLFGGTPSHYTTLKKPKHTPYQQFLDLLPDFLSFSRCEQTARLGYSTRSPTTGPWKYQFASSLSALNSKNWETLSEASYNIIKSDSKHVVFLIHAADQTVPLGIATKAQSRPREWNTGAGSVTRTTTREGSVNLPPPNFLPSTLSDSMTALMGPTPQHAPTTTGPPAQLSLPSHPASKRCRSDDGQQGSKRARV</sequence>